<dbReference type="AlphaFoldDB" id="A0A1X7S8N2"/>
<dbReference type="Proteomes" id="UP000215127">
    <property type="component" value="Chromosome 13"/>
</dbReference>
<evidence type="ECO:0000256" key="1">
    <source>
        <dbReference type="SAM" id="MobiDB-lite"/>
    </source>
</evidence>
<accession>A0A1X7S8N2</accession>
<gene>
    <name evidence="2" type="ORF">ZT3D7_G11208</name>
</gene>
<name>A0A1X7S8N2_ZYMT9</name>
<sequence length="172" mass="19751">MEDGKIYQAKLLQMMQELAEEQVYVEVLKAARDEAEKEMTREKKKANKKARNTAAKARRNEKRAAEKQSEKEKSEKSAQEEQLQPMQPTQQQQQQPQQHRNLYGPDGLDKHPGFVAPVPKAQKADETWSRRRRVGTEQDQSILVTPISTMPSSSTIDHFITHCSCHLQNQPS</sequence>
<dbReference type="EMBL" id="LT853704">
    <property type="protein sequence ID" value="SMQ56053.1"/>
    <property type="molecule type" value="Genomic_DNA"/>
</dbReference>
<feature type="region of interest" description="Disordered" evidence="1">
    <location>
        <begin position="34"/>
        <end position="143"/>
    </location>
</feature>
<evidence type="ECO:0000313" key="3">
    <source>
        <dbReference type="Proteomes" id="UP000215127"/>
    </source>
</evidence>
<feature type="compositionally biased region" description="Basic and acidic residues" evidence="1">
    <location>
        <begin position="62"/>
        <end position="79"/>
    </location>
</feature>
<proteinExistence type="predicted"/>
<keyword evidence="3" id="KW-1185">Reference proteome</keyword>
<evidence type="ECO:0000313" key="2">
    <source>
        <dbReference type="EMBL" id="SMQ56053.1"/>
    </source>
</evidence>
<protein>
    <submittedName>
        <fullName evidence="2">Uncharacterized protein</fullName>
    </submittedName>
</protein>
<reference evidence="2 3" key="1">
    <citation type="submission" date="2016-06" db="EMBL/GenBank/DDBJ databases">
        <authorList>
            <person name="Kjaerup R.B."/>
            <person name="Dalgaard T.S."/>
            <person name="Juul-Madsen H.R."/>
        </authorList>
    </citation>
    <scope>NUCLEOTIDE SEQUENCE [LARGE SCALE GENOMIC DNA]</scope>
</reference>
<feature type="compositionally biased region" description="Basic residues" evidence="1">
    <location>
        <begin position="42"/>
        <end position="61"/>
    </location>
</feature>
<organism evidence="2 3">
    <name type="scientific">Zymoseptoria tritici (strain ST99CH_3D7)</name>
    <dbReference type="NCBI Taxonomy" id="1276538"/>
    <lineage>
        <taxon>Eukaryota</taxon>
        <taxon>Fungi</taxon>
        <taxon>Dikarya</taxon>
        <taxon>Ascomycota</taxon>
        <taxon>Pezizomycotina</taxon>
        <taxon>Dothideomycetes</taxon>
        <taxon>Dothideomycetidae</taxon>
        <taxon>Mycosphaerellales</taxon>
        <taxon>Mycosphaerellaceae</taxon>
        <taxon>Zymoseptoria</taxon>
    </lineage>
</organism>
<feature type="compositionally biased region" description="Low complexity" evidence="1">
    <location>
        <begin position="80"/>
        <end position="98"/>
    </location>
</feature>